<dbReference type="PANTHER" id="PTHR45627">
    <property type="entry name" value="ADENYLATE CYCLASE TYPE 1"/>
    <property type="match status" value="1"/>
</dbReference>
<evidence type="ECO:0000256" key="7">
    <source>
        <dbReference type="ARBA" id="ARBA00022741"/>
    </source>
</evidence>
<keyword evidence="11 14" id="KW-0472">Membrane</keyword>
<dbReference type="GO" id="GO:0007189">
    <property type="term" value="P:adenylate cyclase-activating G protein-coupled receptor signaling pathway"/>
    <property type="evidence" value="ECO:0007669"/>
    <property type="project" value="TreeGrafter"/>
</dbReference>
<keyword evidence="5 14" id="KW-0812">Transmembrane</keyword>
<dbReference type="AlphaFoldDB" id="A0A915B7D9"/>
<dbReference type="GO" id="GO:0006171">
    <property type="term" value="P:cAMP biosynthetic process"/>
    <property type="evidence" value="ECO:0007669"/>
    <property type="project" value="TreeGrafter"/>
</dbReference>
<organism evidence="16 17">
    <name type="scientific">Parascaris univalens</name>
    <name type="common">Nematode worm</name>
    <dbReference type="NCBI Taxonomy" id="6257"/>
    <lineage>
        <taxon>Eukaryota</taxon>
        <taxon>Metazoa</taxon>
        <taxon>Ecdysozoa</taxon>
        <taxon>Nematoda</taxon>
        <taxon>Chromadorea</taxon>
        <taxon>Rhabditida</taxon>
        <taxon>Spirurina</taxon>
        <taxon>Ascaridomorpha</taxon>
        <taxon>Ascaridoidea</taxon>
        <taxon>Ascarididae</taxon>
        <taxon>Parascaris</taxon>
    </lineage>
</organism>
<evidence type="ECO:0000256" key="11">
    <source>
        <dbReference type="ARBA" id="ARBA00023136"/>
    </source>
</evidence>
<evidence type="ECO:0000256" key="1">
    <source>
        <dbReference type="ARBA" id="ARBA00001436"/>
    </source>
</evidence>
<dbReference type="GO" id="GO:0004016">
    <property type="term" value="F:adenylate cyclase activity"/>
    <property type="evidence" value="ECO:0007669"/>
    <property type="project" value="UniProtKB-EC"/>
</dbReference>
<dbReference type="GO" id="GO:0035556">
    <property type="term" value="P:intracellular signal transduction"/>
    <property type="evidence" value="ECO:0007669"/>
    <property type="project" value="InterPro"/>
</dbReference>
<comment type="subcellular location">
    <subcellularLocation>
        <location evidence="3">Membrane</location>
        <topology evidence="3">Multi-pass membrane protein</topology>
    </subcellularLocation>
</comment>
<evidence type="ECO:0000256" key="2">
    <source>
        <dbReference type="ARBA" id="ARBA00001593"/>
    </source>
</evidence>
<keyword evidence="8" id="KW-0067">ATP-binding</keyword>
<feature type="transmembrane region" description="Helical" evidence="14">
    <location>
        <begin position="105"/>
        <end position="120"/>
    </location>
</feature>
<dbReference type="Gene3D" id="3.30.70.1230">
    <property type="entry name" value="Nucleotide cyclase"/>
    <property type="match status" value="2"/>
</dbReference>
<sequence>VDERWMAGFGDGALEALYQKSLLSHTRAQLLHLLCVYTAAVLLLALIHLSEPDLILLLSSLEAALSLILQAVLLARPSLSRFVIYAAVQLLVLTSVFLYPSGHSALLPALLSIFAIYALLPLKLQHAIAISVLLSVSQLAALIFFSSTLTINQFLASALIHLWTHFIGFYASSTRDRISRGAFLRARNAFTAEERAIQENSKLTDLLSTAVPPHLIHGIREHFTKTPPTLYTEHYSQVTIVYGRLIGLEEIFSQCSPQDGARLLNEFNSRIDQIAKKCSCLRLQSDGILVVAGLPNITDEHTRNAITFAIDLHVLVKSFCDSTTAELGLRCGIESGSISAGIVGITKWHYDIIGSSLDEAINIERTATQCGIFLAENAKRQIESDEFTVEKCERNWCIIPQGRSNLPSSILFPNLRRYSLVTVPQAVNRLLQTIASTSDSLLKTNALPGRRKKKMEKLLSVGDKLEDKRDQGKSLMHSCTLRFRNSEMEAAFHTQLDQWFIPALAISIFFLVVYGVYHVLVLPRQIATLVLIVVALAAMFIILLILYINYFQNFCHFITRTAIGHSTAILLILALLFICGIVNTFSCPQRSDFAENSECYVVHYSLLSCAIWMLATVVFIRFPAIVLLCALLIAFLLYSLHVFVTHPMLYIGYSQITQSHHVEWELLVGLLTLVALIFLQARRNERILRLEFMSKLKEVEEKSEYEHVEAANQKMLTNVLPVHVAQTFYNKSELHHHLCHSVGVAFISIAMDEEDGEGAICTLKNVVSVFDQILLQHRGIEKIRSCSKTYVVAVGILPEASKNVHDTPSTIGDLLAELTQFALNVSAFACDHGMSLNIGIDCGSVLSAVVSSERPTYELIGGACVRARQLMQHADCYGVMVSEEIYLALRPRNFNFDSRPIKISPQLTAYVFEESHPPEDVTDTLSEMAPAEENSQNPLEMFASMNSSFSSEVYSIDVGVETDSEMEWITPEMLMYERKPIPSTSAVYAPACYPLTSDASECEQGSICRERIRHRRARSGRTPSWMSRSTTSETSASYLEGTERLAAAASRVDRMLEELTAVANMDGKLECRPFPTALSASTRSLRREMSSACHTEYDNAESEGICSDSEMLEGRLEQLKNALKAGDNRKRSRRFWKTVDNGNDADIDSVCSSLNASSIFGNIRWNSVHSIGYDNEYEIASREDLKELARGQMEALSRDIRNNFGDYQLATFSDIDA</sequence>
<evidence type="ECO:0000256" key="6">
    <source>
        <dbReference type="ARBA" id="ARBA00022723"/>
    </source>
</evidence>
<evidence type="ECO:0000313" key="17">
    <source>
        <dbReference type="WBParaSite" id="PgR029_g067_t01"/>
    </source>
</evidence>
<dbReference type="EC" id="4.6.1.1" evidence="4"/>
<dbReference type="GO" id="GO:0004383">
    <property type="term" value="F:guanylate cyclase activity"/>
    <property type="evidence" value="ECO:0007669"/>
    <property type="project" value="UniProtKB-EC"/>
</dbReference>
<evidence type="ECO:0000259" key="15">
    <source>
        <dbReference type="PROSITE" id="PS50125"/>
    </source>
</evidence>
<dbReference type="PROSITE" id="PS50125">
    <property type="entry name" value="GUANYLATE_CYCLASE_2"/>
    <property type="match status" value="2"/>
</dbReference>
<evidence type="ECO:0000313" key="16">
    <source>
        <dbReference type="Proteomes" id="UP000887569"/>
    </source>
</evidence>
<keyword evidence="7" id="KW-0547">Nucleotide-binding</keyword>
<evidence type="ECO:0000256" key="14">
    <source>
        <dbReference type="SAM" id="Phobius"/>
    </source>
</evidence>
<evidence type="ECO:0000256" key="4">
    <source>
        <dbReference type="ARBA" id="ARBA00012201"/>
    </source>
</evidence>
<feature type="transmembrane region" description="Helical" evidence="14">
    <location>
        <begin position="600"/>
        <end position="620"/>
    </location>
</feature>
<feature type="transmembrane region" description="Helical" evidence="14">
    <location>
        <begin position="127"/>
        <end position="145"/>
    </location>
</feature>
<name>A0A915B7D9_PARUN</name>
<comment type="catalytic activity">
    <reaction evidence="1">
        <text>GTP = 3',5'-cyclic GMP + diphosphate</text>
        <dbReference type="Rhea" id="RHEA:13665"/>
        <dbReference type="ChEBI" id="CHEBI:33019"/>
        <dbReference type="ChEBI" id="CHEBI:37565"/>
        <dbReference type="ChEBI" id="CHEBI:57746"/>
        <dbReference type="EC" id="4.6.1.2"/>
    </reaction>
</comment>
<evidence type="ECO:0000256" key="5">
    <source>
        <dbReference type="ARBA" id="ARBA00022692"/>
    </source>
</evidence>
<evidence type="ECO:0000256" key="9">
    <source>
        <dbReference type="ARBA" id="ARBA00022842"/>
    </source>
</evidence>
<dbReference type="Pfam" id="PF00211">
    <property type="entry name" value="Guanylate_cyc"/>
    <property type="match status" value="2"/>
</dbReference>
<evidence type="ECO:0000256" key="13">
    <source>
        <dbReference type="SAM" id="MobiDB-lite"/>
    </source>
</evidence>
<dbReference type="GO" id="GO:0046872">
    <property type="term" value="F:metal ion binding"/>
    <property type="evidence" value="ECO:0007669"/>
    <property type="project" value="UniProtKB-KW"/>
</dbReference>
<dbReference type="SUPFAM" id="SSF55073">
    <property type="entry name" value="Nucleotide cyclase"/>
    <property type="match status" value="2"/>
</dbReference>
<feature type="transmembrane region" description="Helical" evidence="14">
    <location>
        <begin position="526"/>
        <end position="550"/>
    </location>
</feature>
<dbReference type="GO" id="GO:0005524">
    <property type="term" value="F:ATP binding"/>
    <property type="evidence" value="ECO:0007669"/>
    <property type="project" value="UniProtKB-KW"/>
</dbReference>
<dbReference type="WBParaSite" id="PgR029_g067_t01">
    <property type="protein sequence ID" value="PgR029_g067_t01"/>
    <property type="gene ID" value="PgR029_g067"/>
</dbReference>
<evidence type="ECO:0000256" key="8">
    <source>
        <dbReference type="ARBA" id="ARBA00022840"/>
    </source>
</evidence>
<dbReference type="PANTHER" id="PTHR45627:SF26">
    <property type="entry name" value="ADENYLATE CYCLASE TYPE 1"/>
    <property type="match status" value="1"/>
</dbReference>
<feature type="transmembrane region" description="Helical" evidence="14">
    <location>
        <begin position="664"/>
        <end position="681"/>
    </location>
</feature>
<feature type="region of interest" description="Disordered" evidence="13">
    <location>
        <begin position="1018"/>
        <end position="1038"/>
    </location>
</feature>
<feature type="transmembrane region" description="Helical" evidence="14">
    <location>
        <begin position="625"/>
        <end position="644"/>
    </location>
</feature>
<feature type="transmembrane region" description="Helical" evidence="14">
    <location>
        <begin position="562"/>
        <end position="585"/>
    </location>
</feature>
<evidence type="ECO:0000256" key="3">
    <source>
        <dbReference type="ARBA" id="ARBA00004141"/>
    </source>
</evidence>
<evidence type="ECO:0000256" key="12">
    <source>
        <dbReference type="ARBA" id="ARBA00023239"/>
    </source>
</evidence>
<keyword evidence="12" id="KW-0456">Lyase</keyword>
<protein>
    <recommendedName>
        <fullName evidence="4">adenylate cyclase</fullName>
        <ecNumber evidence="4">4.6.1.1</ecNumber>
    </recommendedName>
</protein>
<dbReference type="CDD" id="cd07302">
    <property type="entry name" value="CHD"/>
    <property type="match status" value="1"/>
</dbReference>
<feature type="compositionally biased region" description="Polar residues" evidence="13">
    <location>
        <begin position="1022"/>
        <end position="1037"/>
    </location>
</feature>
<dbReference type="Proteomes" id="UP000887569">
    <property type="component" value="Unplaced"/>
</dbReference>
<dbReference type="InterPro" id="IPR029787">
    <property type="entry name" value="Nucleotide_cyclase"/>
</dbReference>
<feature type="domain" description="Guanylate cyclase" evidence="15">
    <location>
        <begin position="744"/>
        <end position="871"/>
    </location>
</feature>
<proteinExistence type="predicted"/>
<evidence type="ECO:0000256" key="10">
    <source>
        <dbReference type="ARBA" id="ARBA00022989"/>
    </source>
</evidence>
<keyword evidence="6" id="KW-0479">Metal-binding</keyword>
<comment type="catalytic activity">
    <reaction evidence="2">
        <text>ATP = 3',5'-cyclic AMP + diphosphate</text>
        <dbReference type="Rhea" id="RHEA:15389"/>
        <dbReference type="ChEBI" id="CHEBI:30616"/>
        <dbReference type="ChEBI" id="CHEBI:33019"/>
        <dbReference type="ChEBI" id="CHEBI:58165"/>
        <dbReference type="EC" id="4.6.1.1"/>
    </reaction>
</comment>
<feature type="domain" description="Guanylate cyclase" evidence="15">
    <location>
        <begin position="239"/>
        <end position="364"/>
    </location>
</feature>
<reference evidence="17" key="1">
    <citation type="submission" date="2022-11" db="UniProtKB">
        <authorList>
            <consortium name="WormBaseParasite"/>
        </authorList>
    </citation>
    <scope>IDENTIFICATION</scope>
</reference>
<keyword evidence="10 14" id="KW-1133">Transmembrane helix</keyword>
<keyword evidence="16" id="KW-1185">Reference proteome</keyword>
<feature type="transmembrane region" description="Helical" evidence="14">
    <location>
        <begin position="55"/>
        <end position="75"/>
    </location>
</feature>
<dbReference type="InterPro" id="IPR001054">
    <property type="entry name" value="A/G_cyclase"/>
</dbReference>
<accession>A0A915B7D9</accession>
<keyword evidence="9" id="KW-0460">Magnesium</keyword>
<feature type="transmembrane region" description="Helical" evidence="14">
    <location>
        <begin position="82"/>
        <end position="99"/>
    </location>
</feature>
<dbReference type="GO" id="GO:0005886">
    <property type="term" value="C:plasma membrane"/>
    <property type="evidence" value="ECO:0007669"/>
    <property type="project" value="TreeGrafter"/>
</dbReference>
<dbReference type="SMART" id="SM00044">
    <property type="entry name" value="CYCc"/>
    <property type="match status" value="2"/>
</dbReference>
<feature type="transmembrane region" description="Helical" evidence="14">
    <location>
        <begin position="499"/>
        <end position="520"/>
    </location>
</feature>
<feature type="transmembrane region" description="Helical" evidence="14">
    <location>
        <begin position="30"/>
        <end position="49"/>
    </location>
</feature>